<evidence type="ECO:0000313" key="3">
    <source>
        <dbReference type="EMBL" id="CAH0373526.1"/>
    </source>
</evidence>
<keyword evidence="4" id="KW-1185">Reference proteome</keyword>
<accession>A0A7S4A1W4</accession>
<dbReference type="Pfam" id="PF00583">
    <property type="entry name" value="Acetyltransf_1"/>
    <property type="match status" value="1"/>
</dbReference>
<dbReference type="Gene3D" id="3.40.630.30">
    <property type="match status" value="1"/>
</dbReference>
<dbReference type="CDD" id="cd04301">
    <property type="entry name" value="NAT_SF"/>
    <property type="match status" value="1"/>
</dbReference>
<gene>
    <name evidence="2" type="ORF">PCAL00307_LOCUS16643</name>
    <name evidence="3" type="ORF">PECAL_4P07320</name>
</gene>
<evidence type="ECO:0000313" key="4">
    <source>
        <dbReference type="Proteomes" id="UP000789595"/>
    </source>
</evidence>
<dbReference type="PROSITE" id="PS51186">
    <property type="entry name" value="GNAT"/>
    <property type="match status" value="1"/>
</dbReference>
<evidence type="ECO:0000259" key="1">
    <source>
        <dbReference type="PROSITE" id="PS51186"/>
    </source>
</evidence>
<feature type="domain" description="N-acetyltransferase" evidence="1">
    <location>
        <begin position="108"/>
        <end position="258"/>
    </location>
</feature>
<dbReference type="InterPro" id="IPR016181">
    <property type="entry name" value="Acyl_CoA_acyltransferase"/>
</dbReference>
<dbReference type="SUPFAM" id="SSF55729">
    <property type="entry name" value="Acyl-CoA N-acyltransferases (Nat)"/>
    <property type="match status" value="1"/>
</dbReference>
<evidence type="ECO:0000313" key="2">
    <source>
        <dbReference type="EMBL" id="CAE0701207.1"/>
    </source>
</evidence>
<dbReference type="Proteomes" id="UP000789595">
    <property type="component" value="Unassembled WGS sequence"/>
</dbReference>
<proteinExistence type="predicted"/>
<dbReference type="AlphaFoldDB" id="A0A7S4A1W4"/>
<name>A0A7S4A1W4_9STRA</name>
<dbReference type="EMBL" id="CAKKNE010000004">
    <property type="protein sequence ID" value="CAH0373526.1"/>
    <property type="molecule type" value="Genomic_DNA"/>
</dbReference>
<dbReference type="GO" id="GO:0016747">
    <property type="term" value="F:acyltransferase activity, transferring groups other than amino-acyl groups"/>
    <property type="evidence" value="ECO:0007669"/>
    <property type="project" value="InterPro"/>
</dbReference>
<reference evidence="3" key="2">
    <citation type="submission" date="2021-11" db="EMBL/GenBank/DDBJ databases">
        <authorList>
            <consortium name="Genoscope - CEA"/>
            <person name="William W."/>
        </authorList>
    </citation>
    <scope>NUCLEOTIDE SEQUENCE</scope>
</reference>
<sequence length="283" mass="30584">MTLAPRHRIARLRSVTTRAASCTKRAPLAHQKPKTRDARTVTRLALSRRDLRRLALNAGRRVASLVYDDTTANDRRSSGRAPRPRARFDPALEAAKPQWDHKGGKGHVDVRARDDGGDRLQAVICAALPNMPAWHVSSVLKEDNSRSLVAAERGTGRVAGGLVFRRTWSSDAATRCDVVEVSFLAVDPDFRNRGVAAKLVARVKALAAAESAALVTHADNGAVAYWRRHGFEAAALAPAAAKWLNDYSDSQYMVLGGGADDDDDTDDETLDDMRAAARAAAAS</sequence>
<protein>
    <recommendedName>
        <fullName evidence="1">N-acetyltransferase domain-containing protein</fullName>
    </recommendedName>
</protein>
<dbReference type="EMBL" id="HBIW01019337">
    <property type="protein sequence ID" value="CAE0701207.1"/>
    <property type="molecule type" value="Transcribed_RNA"/>
</dbReference>
<organism evidence="2">
    <name type="scientific">Pelagomonas calceolata</name>
    <dbReference type="NCBI Taxonomy" id="35677"/>
    <lineage>
        <taxon>Eukaryota</taxon>
        <taxon>Sar</taxon>
        <taxon>Stramenopiles</taxon>
        <taxon>Ochrophyta</taxon>
        <taxon>Pelagophyceae</taxon>
        <taxon>Pelagomonadales</taxon>
        <taxon>Pelagomonadaceae</taxon>
        <taxon>Pelagomonas</taxon>
    </lineage>
</organism>
<reference evidence="2" key="1">
    <citation type="submission" date="2021-01" db="EMBL/GenBank/DDBJ databases">
        <authorList>
            <person name="Corre E."/>
            <person name="Pelletier E."/>
            <person name="Niang G."/>
            <person name="Scheremetjew M."/>
            <person name="Finn R."/>
            <person name="Kale V."/>
            <person name="Holt S."/>
            <person name="Cochrane G."/>
            <person name="Meng A."/>
            <person name="Brown T."/>
            <person name="Cohen L."/>
        </authorList>
    </citation>
    <scope>NUCLEOTIDE SEQUENCE</scope>
    <source>
        <strain evidence="2">CCMP1756</strain>
    </source>
</reference>
<dbReference type="InterPro" id="IPR000182">
    <property type="entry name" value="GNAT_dom"/>
</dbReference>